<dbReference type="GO" id="GO:0006888">
    <property type="term" value="P:endoplasmic reticulum to Golgi vesicle-mediated transport"/>
    <property type="evidence" value="ECO:0007669"/>
    <property type="project" value="TreeGrafter"/>
</dbReference>
<sequence length="981" mass="107642">MAEDMAFPIPSHLPRKGIPQDISSQILSKVSSASAKSLNAELASSWLGELDETILQTKTRIHERVHADLPAFERQLASSKSVQERLQTLTTNVDGLNLAVTDSEVRVRSTSSDQGQDIGTPATVRTAFDGLESLVVEGKLPEAVKACHPLEKELCAAPPALSKSKVLEALKHNFRAVKDRIEEQLSNAYRRSIVVSSHEIIIRPAVQVRDSFNVVSLSDVLSSLSPASLSNHLTALRRDLTNHYIEHLVVQPTTLTTAPAQDASGVPQQVLSIFPSPPSSEDRTARLANLASTLDFLAEHLFPALPPHALHFKHSLCKPLTTALLQHFLIPLLSSSLVDLPPFLQLAQQAVDVEEKYIVGLLGQDARDREVLHWVESVATHYERKRRSEILESVRAIVVREEEGERIRVEVEFEADAPKLSTSTQDVVMAEPEPAVVAEQGDSWGFDDEDEKKGEDGWGFDDEPADVDVESESSPEIVSSQHAEPESEPQPQPQSRSQSDPEPADGAEDPADAWGWNDDDEAAESPLENDLEPTNGTSEPPSTASSTDVDDDSSAWDDPWAEPDTSTDTSYLPSDPPASKPATTPKPATRLERLAQKSKSKSQHTPQSSIDSPVAVAPPPPTPIRRQHRPEPNRPQKITVPVKPAKAAAVAVQTPLEHAKEKEREKETYAVSACAKEVADAVEAVLREGRDFAATSVFDVLPHASSSSSQPRGSVLLQSAPYIFDLYRALFPVRFRARLEGSAEKSMLFSNDCLYLSRRASAPVKADAGAGLESVRDKLSETAEHLAVWGDSWFEDTVDRECQTNARILEDAGGFEATADQERFDECEAAVIRVLGQIRTVSRQLKTVLQKGKYFTALGQIVNATLAQILEEVLALPDITEVESHRLSELCRVLNAVEDLFSDDPNEPSVVVSYVPLWLKFSYLSELLEASLADISYLFDESALVDFEVQELVKLVQALFADTHQRANMINKFSAGHPQPR</sequence>
<feature type="compositionally biased region" description="Acidic residues" evidence="1">
    <location>
        <begin position="502"/>
        <end position="531"/>
    </location>
</feature>
<dbReference type="GO" id="GO:0005737">
    <property type="term" value="C:cytoplasm"/>
    <property type="evidence" value="ECO:0007669"/>
    <property type="project" value="GOC"/>
</dbReference>
<dbReference type="STRING" id="205917.A0A4Y9YWE1"/>
<evidence type="ECO:0000259" key="2">
    <source>
        <dbReference type="Pfam" id="PF22766"/>
    </source>
</evidence>
<name>A0A4Y9YWE1_9AGAM</name>
<evidence type="ECO:0000313" key="4">
    <source>
        <dbReference type="Proteomes" id="UP000298327"/>
    </source>
</evidence>
<dbReference type="GO" id="GO:1990423">
    <property type="term" value="C:RZZ complex"/>
    <property type="evidence" value="ECO:0007669"/>
    <property type="project" value="TreeGrafter"/>
</dbReference>
<dbReference type="InterPro" id="IPR055148">
    <property type="entry name" value="ZW10_C_2"/>
</dbReference>
<feature type="compositionally biased region" description="Acidic residues" evidence="1">
    <location>
        <begin position="548"/>
        <end position="561"/>
    </location>
</feature>
<dbReference type="Proteomes" id="UP000298327">
    <property type="component" value="Unassembled WGS sequence"/>
</dbReference>
<protein>
    <recommendedName>
        <fullName evidence="2">ZW10 C-terminal helical domain-containing protein</fullName>
    </recommendedName>
</protein>
<dbReference type="InterPro" id="IPR046362">
    <property type="entry name" value="Zw10/DSL1_C_sf"/>
</dbReference>
<keyword evidence="4" id="KW-1185">Reference proteome</keyword>
<feature type="compositionally biased region" description="Acidic residues" evidence="1">
    <location>
        <begin position="458"/>
        <end position="473"/>
    </location>
</feature>
<reference evidence="3 4" key="1">
    <citation type="submission" date="2019-02" db="EMBL/GenBank/DDBJ databases">
        <title>Genome sequencing of the rare red list fungi Dentipellis fragilis.</title>
        <authorList>
            <person name="Buettner E."/>
            <person name="Kellner H."/>
        </authorList>
    </citation>
    <scope>NUCLEOTIDE SEQUENCE [LARGE SCALE GENOMIC DNA]</scope>
    <source>
        <strain evidence="3 4">DSM 105465</strain>
    </source>
</reference>
<dbReference type="OrthoDB" id="534815at2759"/>
<dbReference type="PANTHER" id="PTHR12205">
    <property type="entry name" value="CENTROMERE/KINETOCHORE PROTEIN ZW10"/>
    <property type="match status" value="1"/>
</dbReference>
<feature type="region of interest" description="Disordered" evidence="1">
    <location>
        <begin position="435"/>
        <end position="644"/>
    </location>
</feature>
<dbReference type="AlphaFoldDB" id="A0A4Y9YWE1"/>
<organism evidence="3 4">
    <name type="scientific">Dentipellis fragilis</name>
    <dbReference type="NCBI Taxonomy" id="205917"/>
    <lineage>
        <taxon>Eukaryota</taxon>
        <taxon>Fungi</taxon>
        <taxon>Dikarya</taxon>
        <taxon>Basidiomycota</taxon>
        <taxon>Agaricomycotina</taxon>
        <taxon>Agaricomycetes</taxon>
        <taxon>Russulales</taxon>
        <taxon>Hericiaceae</taxon>
        <taxon>Dentipellis</taxon>
    </lineage>
</organism>
<evidence type="ECO:0000313" key="3">
    <source>
        <dbReference type="EMBL" id="TFY66744.1"/>
    </source>
</evidence>
<dbReference type="Gene3D" id="1.10.357.150">
    <property type="match status" value="1"/>
</dbReference>
<gene>
    <name evidence="3" type="ORF">EVG20_g4348</name>
</gene>
<dbReference type="GO" id="GO:0007094">
    <property type="term" value="P:mitotic spindle assembly checkpoint signaling"/>
    <property type="evidence" value="ECO:0007669"/>
    <property type="project" value="TreeGrafter"/>
</dbReference>
<dbReference type="EMBL" id="SEOQ01000222">
    <property type="protein sequence ID" value="TFY66744.1"/>
    <property type="molecule type" value="Genomic_DNA"/>
</dbReference>
<dbReference type="Pfam" id="PF22766">
    <property type="entry name" value="ZW10_C2"/>
    <property type="match status" value="1"/>
</dbReference>
<dbReference type="PANTHER" id="PTHR12205:SF0">
    <property type="entry name" value="CENTROMERE_KINETOCHORE PROTEIN ZW10 HOMOLOG"/>
    <property type="match status" value="1"/>
</dbReference>
<feature type="domain" description="ZW10 C-terminal helical" evidence="2">
    <location>
        <begin position="830"/>
        <end position="972"/>
    </location>
</feature>
<evidence type="ECO:0000256" key="1">
    <source>
        <dbReference type="SAM" id="MobiDB-lite"/>
    </source>
</evidence>
<accession>A0A4Y9YWE1</accession>
<proteinExistence type="predicted"/>
<comment type="caution">
    <text evidence="3">The sequence shown here is derived from an EMBL/GenBank/DDBJ whole genome shotgun (WGS) entry which is preliminary data.</text>
</comment>